<evidence type="ECO:0000313" key="15">
    <source>
        <dbReference type="Proteomes" id="UP001165120"/>
    </source>
</evidence>
<proteinExistence type="inferred from homology"/>
<evidence type="ECO:0000256" key="2">
    <source>
        <dbReference type="ARBA" id="ARBA00022448"/>
    </source>
</evidence>
<evidence type="ECO:0000256" key="4">
    <source>
        <dbReference type="ARBA" id="ARBA00022483"/>
    </source>
</evidence>
<dbReference type="PROSITE" id="PS50086">
    <property type="entry name" value="TBC_RABGAP"/>
    <property type="match status" value="1"/>
</dbReference>
<dbReference type="InterPro" id="IPR050302">
    <property type="entry name" value="Rab_GAP_TBC_domain"/>
</dbReference>
<comment type="similarity">
    <text evidence="9">Belongs to the GYP5 family.</text>
</comment>
<name>A0A9W6T6G2_CANBO</name>
<dbReference type="Gene3D" id="1.10.10.750">
    <property type="entry name" value="Ypt/Rab-GAP domain of gyp1p, domain 1"/>
    <property type="match status" value="1"/>
</dbReference>
<evidence type="ECO:0000256" key="5">
    <source>
        <dbReference type="ARBA" id="ARBA00022490"/>
    </source>
</evidence>
<dbReference type="Pfam" id="PF23436">
    <property type="entry name" value="RabGap-TBC_2"/>
    <property type="match status" value="1"/>
</dbReference>
<feature type="coiled-coil region" evidence="11">
    <location>
        <begin position="645"/>
        <end position="690"/>
    </location>
</feature>
<feature type="compositionally biased region" description="Basic and acidic residues" evidence="12">
    <location>
        <begin position="86"/>
        <end position="107"/>
    </location>
</feature>
<evidence type="ECO:0000256" key="1">
    <source>
        <dbReference type="ARBA" id="ARBA00004496"/>
    </source>
</evidence>
<dbReference type="EMBL" id="BSXN01002502">
    <property type="protein sequence ID" value="GME76785.1"/>
    <property type="molecule type" value="Genomic_DNA"/>
</dbReference>
<dbReference type="GO" id="GO:0015031">
    <property type="term" value="P:protein transport"/>
    <property type="evidence" value="ECO:0007669"/>
    <property type="project" value="UniProtKB-KW"/>
</dbReference>
<dbReference type="PANTHER" id="PTHR47219:SF9">
    <property type="entry name" value="GTPASE ACTIVATING PROTEIN AND CENTROSOME-ASSOCIATED, ISOFORM B"/>
    <property type="match status" value="1"/>
</dbReference>
<dbReference type="PANTHER" id="PTHR47219">
    <property type="entry name" value="RAB GTPASE-ACTIVATING PROTEIN 1-LIKE"/>
    <property type="match status" value="1"/>
</dbReference>
<sequence>MSAVESTEIKADSLDSASVTENEETTTPVDIPESEEQTEVKTDDVEELENAEPEIAEPEIAESEIAESETAEPEIAEPENAEPETEFAKDDKVEVAPEASNEKHGETELNGELSDVKVKDAIQQDESVADEEESIDSAAVQSEYASNISSAPNSKRNSINDTINRPKNIGGLKNLALSTSNIERQQTEENKESDIKDNKDISNVTKKITINNNLSTDSIQKGLKNWFSFKTKSSEDLADEAETGSTNNNNNILSNLDITKKLSKPENFSFALFRFNENRDSLLSKSANDRDAAITGVNNLRNTFNEIKNGILLTNDNELIEGIDWEFWSVVANDYSNVVKKEPDLLLKHIGVGIPRELRGMIWQIMTNSKSLLLEELFRNSKMEDSSYEKAIKRDLARTSFITNSSVKSKIEDLYEIIKVYSLYDPEVGYTQGMAFITVPLLMNMEAAEAFCMLVTLMKNYGFRELYLPEMPGLHLKLYQFDRLIEDLAPDLHTHLKRQGIRSSMYATQWFLTLFGYKFPLDMVLRIYDVVIAEGIETILKFAVNLMLKSKEFLLTLQFDDLLSFLKEKIFYYYLVENDIESEILNDFSNSTTNKLSRMTSNNSVNLKNSHHFEKKDMNLETFKLDEFVNDSLDIQILPITLKRYIAEFEEIHRLENERKEEIEEIRFKNGQLTREIRKIEAEYATLNREHIEKKT</sequence>
<dbReference type="GO" id="GO:0030427">
    <property type="term" value="C:site of polarized growth"/>
    <property type="evidence" value="ECO:0007669"/>
    <property type="project" value="UniProtKB-ARBA"/>
</dbReference>
<evidence type="ECO:0000259" key="13">
    <source>
        <dbReference type="PROSITE" id="PS50086"/>
    </source>
</evidence>
<evidence type="ECO:0000256" key="11">
    <source>
        <dbReference type="SAM" id="Coils"/>
    </source>
</evidence>
<reference evidence="14" key="1">
    <citation type="submission" date="2023-04" db="EMBL/GenBank/DDBJ databases">
        <title>Candida boidinii NBRC 10035.</title>
        <authorList>
            <person name="Ichikawa N."/>
            <person name="Sato H."/>
            <person name="Tonouchi N."/>
        </authorList>
    </citation>
    <scope>NUCLEOTIDE SEQUENCE</scope>
    <source>
        <strain evidence="14">NBRC 10035</strain>
    </source>
</reference>
<dbReference type="InterPro" id="IPR035969">
    <property type="entry name" value="Rab-GAP_TBC_sf"/>
</dbReference>
<dbReference type="GO" id="GO:0005737">
    <property type="term" value="C:cytoplasm"/>
    <property type="evidence" value="ECO:0007669"/>
    <property type="project" value="UniProtKB-SubCell"/>
</dbReference>
<evidence type="ECO:0000256" key="9">
    <source>
        <dbReference type="ARBA" id="ARBA00061661"/>
    </source>
</evidence>
<dbReference type="Gene3D" id="1.10.472.80">
    <property type="entry name" value="Ypt/Rab-GAP domain of gyp1p, domain 3"/>
    <property type="match status" value="1"/>
</dbReference>
<keyword evidence="2" id="KW-0813">Transport</keyword>
<dbReference type="GO" id="GO:0006887">
    <property type="term" value="P:exocytosis"/>
    <property type="evidence" value="ECO:0007669"/>
    <property type="project" value="UniProtKB-KW"/>
</dbReference>
<feature type="compositionally biased region" description="Acidic residues" evidence="12">
    <location>
        <begin position="44"/>
        <end position="85"/>
    </location>
</feature>
<feature type="compositionally biased region" description="Polar residues" evidence="12">
    <location>
        <begin position="15"/>
        <end position="28"/>
    </location>
</feature>
<dbReference type="Proteomes" id="UP001165120">
    <property type="component" value="Unassembled WGS sequence"/>
</dbReference>
<evidence type="ECO:0000256" key="8">
    <source>
        <dbReference type="ARBA" id="ARBA00023054"/>
    </source>
</evidence>
<keyword evidence="7" id="KW-0653">Protein transport</keyword>
<feature type="compositionally biased region" description="Polar residues" evidence="12">
    <location>
        <begin position="139"/>
        <end position="165"/>
    </location>
</feature>
<comment type="subcellular location">
    <subcellularLocation>
        <location evidence="1">Cytoplasm</location>
    </subcellularLocation>
</comment>
<keyword evidence="3" id="KW-0343">GTPase activation</keyword>
<keyword evidence="8 11" id="KW-0175">Coiled coil</keyword>
<dbReference type="FunFam" id="1.10.472.80:FF:000044">
    <property type="entry name" value="GTPase-activating protein GYP5"/>
    <property type="match status" value="1"/>
</dbReference>
<keyword evidence="4" id="KW-0268">Exocytosis</keyword>
<protein>
    <recommendedName>
        <fullName evidence="10">GTPase-activating protein GYP5</fullName>
    </recommendedName>
</protein>
<evidence type="ECO:0000256" key="12">
    <source>
        <dbReference type="SAM" id="MobiDB-lite"/>
    </source>
</evidence>
<dbReference type="Gene3D" id="1.10.8.270">
    <property type="entry name" value="putative rabgap domain of human tbc1 domain family member 14 like domains"/>
    <property type="match status" value="1"/>
</dbReference>
<feature type="domain" description="Rab-GAP TBC" evidence="13">
    <location>
        <begin position="353"/>
        <end position="535"/>
    </location>
</feature>
<keyword evidence="15" id="KW-1185">Reference proteome</keyword>
<evidence type="ECO:0000256" key="10">
    <source>
        <dbReference type="ARBA" id="ARBA00072088"/>
    </source>
</evidence>
<evidence type="ECO:0000313" key="14">
    <source>
        <dbReference type="EMBL" id="GME76785.1"/>
    </source>
</evidence>
<dbReference type="GO" id="GO:0031267">
    <property type="term" value="F:small GTPase binding"/>
    <property type="evidence" value="ECO:0007669"/>
    <property type="project" value="TreeGrafter"/>
</dbReference>
<keyword evidence="5" id="KW-0963">Cytoplasm</keyword>
<evidence type="ECO:0000256" key="3">
    <source>
        <dbReference type="ARBA" id="ARBA00022468"/>
    </source>
</evidence>
<evidence type="ECO:0000256" key="7">
    <source>
        <dbReference type="ARBA" id="ARBA00022927"/>
    </source>
</evidence>
<organism evidence="14 15">
    <name type="scientific">Candida boidinii</name>
    <name type="common">Yeast</name>
    <dbReference type="NCBI Taxonomy" id="5477"/>
    <lineage>
        <taxon>Eukaryota</taxon>
        <taxon>Fungi</taxon>
        <taxon>Dikarya</taxon>
        <taxon>Ascomycota</taxon>
        <taxon>Saccharomycotina</taxon>
        <taxon>Pichiomycetes</taxon>
        <taxon>Pichiales</taxon>
        <taxon>Pichiaceae</taxon>
        <taxon>Ogataea</taxon>
        <taxon>Ogataea/Candida clade</taxon>
    </lineage>
</organism>
<gene>
    <name evidence="14" type="ORF">Cboi02_000531300</name>
</gene>
<feature type="region of interest" description="Disordered" evidence="12">
    <location>
        <begin position="1"/>
        <end position="172"/>
    </location>
</feature>
<dbReference type="AlphaFoldDB" id="A0A9W6T6G2"/>
<dbReference type="SMART" id="SM00164">
    <property type="entry name" value="TBC"/>
    <property type="match status" value="1"/>
</dbReference>
<dbReference type="InterPro" id="IPR000195">
    <property type="entry name" value="Rab-GAP-TBC_dom"/>
</dbReference>
<comment type="caution">
    <text evidence="14">The sequence shown here is derived from an EMBL/GenBank/DDBJ whole genome shotgun (WGS) entry which is preliminary data.</text>
</comment>
<keyword evidence="6" id="KW-0931">ER-Golgi transport</keyword>
<dbReference type="GO" id="GO:0005096">
    <property type="term" value="F:GTPase activator activity"/>
    <property type="evidence" value="ECO:0007669"/>
    <property type="project" value="UniProtKB-KW"/>
</dbReference>
<dbReference type="SUPFAM" id="SSF47923">
    <property type="entry name" value="Ypt/Rab-GAP domain of gyp1p"/>
    <property type="match status" value="2"/>
</dbReference>
<evidence type="ECO:0000256" key="6">
    <source>
        <dbReference type="ARBA" id="ARBA00022892"/>
    </source>
</evidence>
<accession>A0A9W6T6G2</accession>